<comment type="function">
    <text evidence="1">Catalyzes the last step of tRNA splicing, the transfer of the splice junction 2'-phosphate from ligated tRNA to NAD to produce ADP-ribose 1''-2'' cyclic phosphate.</text>
</comment>
<dbReference type="EMBL" id="JBFCZG010000003">
    <property type="protein sequence ID" value="KAL3424254.1"/>
    <property type="molecule type" value="Genomic_DNA"/>
</dbReference>
<protein>
    <recommendedName>
        <fullName evidence="2">2'-phosphotransferase</fullName>
        <ecNumber evidence="2">2.7.1.160</ecNumber>
    </recommendedName>
</protein>
<evidence type="ECO:0000256" key="3">
    <source>
        <dbReference type="ARBA" id="ARBA00047949"/>
    </source>
</evidence>
<reference evidence="5 6" key="1">
    <citation type="submission" date="2024-06" db="EMBL/GenBank/DDBJ databases">
        <title>Complete genome of Phlyctema vagabunda strain 19-DSS-EL-015.</title>
        <authorList>
            <person name="Fiorenzani C."/>
        </authorList>
    </citation>
    <scope>NUCLEOTIDE SEQUENCE [LARGE SCALE GENOMIC DNA]</scope>
    <source>
        <strain evidence="5 6">19-DSS-EL-015</strain>
    </source>
</reference>
<gene>
    <name evidence="5" type="ORF">PVAG01_03535</name>
</gene>
<dbReference type="PANTHER" id="PTHR12684:SF2">
    <property type="entry name" value="TRNA 2'-PHOSPHOTRANSFERASE 1"/>
    <property type="match status" value="1"/>
</dbReference>
<dbReference type="InterPro" id="IPR042080">
    <property type="entry name" value="RNA_2'-PTrans_N"/>
</dbReference>
<organism evidence="5 6">
    <name type="scientific">Phlyctema vagabunda</name>
    <dbReference type="NCBI Taxonomy" id="108571"/>
    <lineage>
        <taxon>Eukaryota</taxon>
        <taxon>Fungi</taxon>
        <taxon>Dikarya</taxon>
        <taxon>Ascomycota</taxon>
        <taxon>Pezizomycotina</taxon>
        <taxon>Leotiomycetes</taxon>
        <taxon>Helotiales</taxon>
        <taxon>Dermateaceae</taxon>
        <taxon>Phlyctema</taxon>
    </lineage>
</organism>
<accession>A0ABR4PLQ3</accession>
<keyword evidence="6" id="KW-1185">Reference proteome</keyword>
<dbReference type="Proteomes" id="UP001629113">
    <property type="component" value="Unassembled WGS sequence"/>
</dbReference>
<sequence length="334" mass="36045">MTAVLPAMQNLALDREIMAPSPISPGSARHGRSKHGGSVVKNTKARGRGYSVVDDREVTISKALSWLLKRTVVDGEETEEDEGKLVADSEGWVDCEEVLQHQNFTALEVTLDELLALIDSPSSKSRFAIKRDPDAEAETTDPADYEVRLNPVTAPASPTSASATLSKFTPITSESADLPDLIIYETSYPNYPLVLASGGIKRAGGQSLLQFRSIKVEEDGTEHRAPSDADVSIYINLREVMAADSKITWARAENGTISTEGDATGSIPKQFWKKAVARRSDIGVLFENGEVRKEIPIGLRGKGVKGKKGSGKGKGWVSKEMKARSEDDEGSASD</sequence>
<dbReference type="InterPro" id="IPR002745">
    <property type="entry name" value="Ptrans_KptA/Tpt1"/>
</dbReference>
<evidence type="ECO:0000313" key="6">
    <source>
        <dbReference type="Proteomes" id="UP001629113"/>
    </source>
</evidence>
<comment type="caution">
    <text evidence="5">The sequence shown here is derived from an EMBL/GenBank/DDBJ whole genome shotgun (WGS) entry which is preliminary data.</text>
</comment>
<dbReference type="EC" id="2.7.1.160" evidence="2"/>
<dbReference type="Pfam" id="PF01885">
    <property type="entry name" value="PTS_2-RNA"/>
    <property type="match status" value="1"/>
</dbReference>
<dbReference type="Gene3D" id="1.10.10.970">
    <property type="entry name" value="RNA 2'-phosphotransferase, Tpt1/KptA family, N-terminal domain"/>
    <property type="match status" value="1"/>
</dbReference>
<evidence type="ECO:0000256" key="2">
    <source>
        <dbReference type="ARBA" id="ARBA00012007"/>
    </source>
</evidence>
<evidence type="ECO:0000313" key="5">
    <source>
        <dbReference type="EMBL" id="KAL3424254.1"/>
    </source>
</evidence>
<feature type="compositionally biased region" description="Basic residues" evidence="4">
    <location>
        <begin position="302"/>
        <end position="311"/>
    </location>
</feature>
<name>A0ABR4PLQ3_9HELO</name>
<dbReference type="SUPFAM" id="SSF56399">
    <property type="entry name" value="ADP-ribosylation"/>
    <property type="match status" value="1"/>
</dbReference>
<evidence type="ECO:0000256" key="1">
    <source>
        <dbReference type="ARBA" id="ARBA00003343"/>
    </source>
</evidence>
<feature type="region of interest" description="Disordered" evidence="4">
    <location>
        <begin position="300"/>
        <end position="334"/>
    </location>
</feature>
<evidence type="ECO:0000256" key="4">
    <source>
        <dbReference type="SAM" id="MobiDB-lite"/>
    </source>
</evidence>
<proteinExistence type="predicted"/>
<feature type="region of interest" description="Disordered" evidence="4">
    <location>
        <begin position="19"/>
        <end position="44"/>
    </location>
</feature>
<dbReference type="PANTHER" id="PTHR12684">
    <property type="entry name" value="PUTATIVE PHOSPHOTRANSFERASE"/>
    <property type="match status" value="1"/>
</dbReference>
<comment type="catalytic activity">
    <reaction evidence="3">
        <text>2'-phospho-[ligated tRNA] + NAD(+) = mature tRNA + ADP-alpha-D-ribose 1'',2''-cyclic phosphate + nicotinamide</text>
        <dbReference type="Rhea" id="RHEA:23324"/>
        <dbReference type="Rhea" id="RHEA-COMP:11106"/>
        <dbReference type="Rhea" id="RHEA-COMP:11107"/>
        <dbReference type="ChEBI" id="CHEBI:17154"/>
        <dbReference type="ChEBI" id="CHEBI:57540"/>
        <dbReference type="ChEBI" id="CHEBI:76596"/>
        <dbReference type="ChEBI" id="CHEBI:82883"/>
        <dbReference type="ChEBI" id="CHEBI:85027"/>
        <dbReference type="EC" id="2.7.1.160"/>
    </reaction>
</comment>